<dbReference type="PANTHER" id="PTHR36113">
    <property type="entry name" value="LYASE, PUTATIVE-RELATED-RELATED"/>
    <property type="match status" value="1"/>
</dbReference>
<evidence type="ECO:0000259" key="1">
    <source>
        <dbReference type="PROSITE" id="PS51819"/>
    </source>
</evidence>
<dbReference type="Proteomes" id="UP000502608">
    <property type="component" value="Chromosome"/>
</dbReference>
<accession>A0A6G9QIP1</accession>
<proteinExistence type="predicted"/>
<dbReference type="CDD" id="cd06587">
    <property type="entry name" value="VOC"/>
    <property type="match status" value="1"/>
</dbReference>
<dbReference type="Pfam" id="PF00903">
    <property type="entry name" value="Glyoxalase"/>
    <property type="match status" value="1"/>
</dbReference>
<evidence type="ECO:0000313" key="3">
    <source>
        <dbReference type="Proteomes" id="UP000502608"/>
    </source>
</evidence>
<organism evidence="2 3">
    <name type="scientific">Shewanella aestuarii</name>
    <dbReference type="NCBI Taxonomy" id="1028752"/>
    <lineage>
        <taxon>Bacteria</taxon>
        <taxon>Pseudomonadati</taxon>
        <taxon>Pseudomonadota</taxon>
        <taxon>Gammaproteobacteria</taxon>
        <taxon>Alteromonadales</taxon>
        <taxon>Shewanellaceae</taxon>
        <taxon>Shewanella</taxon>
    </lineage>
</organism>
<reference evidence="2 3" key="1">
    <citation type="submission" date="2020-03" db="EMBL/GenBank/DDBJ databases">
        <title>Complete genome sequence of Shewanella sp.</title>
        <authorList>
            <person name="Kim Y.-S."/>
            <person name="Kim S.-J."/>
            <person name="Jung H.-K."/>
            <person name="Kim K.-H."/>
        </authorList>
    </citation>
    <scope>NUCLEOTIDE SEQUENCE [LARGE SCALE GENOMIC DNA]</scope>
    <source>
        <strain evidence="2 3">PN3F2</strain>
    </source>
</reference>
<dbReference type="PROSITE" id="PS51819">
    <property type="entry name" value="VOC"/>
    <property type="match status" value="1"/>
</dbReference>
<sequence length="138" mass="15782">MYLEHLNLVVKDLQKSLCFYQAAMPHWQVRGGGESVWHGAKRNWIHFGDDYHYLSLNDSGTGVNRELVSNDIGLGHFAYVVNDLDALVARLKDAGFEVRIWGGNQPNAKSVYFIDPDGYEVEFVQYLSDIPSERNQYL</sequence>
<dbReference type="InterPro" id="IPR037523">
    <property type="entry name" value="VOC_core"/>
</dbReference>
<dbReference type="KEGG" id="saes:HBH39_07965"/>
<dbReference type="InterPro" id="IPR051332">
    <property type="entry name" value="Fosfomycin_Res_Enzymes"/>
</dbReference>
<feature type="domain" description="VOC" evidence="1">
    <location>
        <begin position="2"/>
        <end position="126"/>
    </location>
</feature>
<keyword evidence="3" id="KW-1185">Reference proteome</keyword>
<evidence type="ECO:0000313" key="2">
    <source>
        <dbReference type="EMBL" id="QIR14424.1"/>
    </source>
</evidence>
<dbReference type="SUPFAM" id="SSF54593">
    <property type="entry name" value="Glyoxalase/Bleomycin resistance protein/Dihydroxybiphenyl dioxygenase"/>
    <property type="match status" value="1"/>
</dbReference>
<dbReference type="Gene3D" id="3.10.180.10">
    <property type="entry name" value="2,3-Dihydroxybiphenyl 1,2-Dioxygenase, domain 1"/>
    <property type="match status" value="1"/>
</dbReference>
<name>A0A6G9QIP1_9GAMM</name>
<dbReference type="AlphaFoldDB" id="A0A6G9QIP1"/>
<dbReference type="PANTHER" id="PTHR36113:SF1">
    <property type="entry name" value="GLYOXALASE_BLEOMYCIN RESISTANCE PROTEIN_DIOXYGENASE"/>
    <property type="match status" value="1"/>
</dbReference>
<dbReference type="InterPro" id="IPR004360">
    <property type="entry name" value="Glyas_Fos-R_dOase_dom"/>
</dbReference>
<dbReference type="InterPro" id="IPR029068">
    <property type="entry name" value="Glyas_Bleomycin-R_OHBP_Dase"/>
</dbReference>
<dbReference type="RefSeq" id="WP_167677168.1">
    <property type="nucleotide sequence ID" value="NZ_CP050313.1"/>
</dbReference>
<dbReference type="EMBL" id="CP050313">
    <property type="protein sequence ID" value="QIR14424.1"/>
    <property type="molecule type" value="Genomic_DNA"/>
</dbReference>
<protein>
    <submittedName>
        <fullName evidence="2">VOC family protein</fullName>
    </submittedName>
</protein>
<gene>
    <name evidence="2" type="ORF">HBH39_07965</name>
</gene>